<accession>A0A183KKA8</accession>
<dbReference type="InterPro" id="IPR000651">
    <property type="entry name" value="Ras-like_Gua-exchang_fac_N"/>
</dbReference>
<dbReference type="GO" id="GO:0016324">
    <property type="term" value="C:apical plasma membrane"/>
    <property type="evidence" value="ECO:0007669"/>
    <property type="project" value="TreeGrafter"/>
</dbReference>
<evidence type="ECO:0000313" key="5">
    <source>
        <dbReference type="Proteomes" id="UP000279833"/>
    </source>
</evidence>
<dbReference type="Pfam" id="PF00618">
    <property type="entry name" value="RasGEF_N"/>
    <property type="match status" value="1"/>
</dbReference>
<dbReference type="GO" id="GO:0007265">
    <property type="term" value="P:Ras protein signal transduction"/>
    <property type="evidence" value="ECO:0007669"/>
    <property type="project" value="TreeGrafter"/>
</dbReference>
<protein>
    <submittedName>
        <fullName evidence="6">Cyclic nucleotide-binding domain-containing protein</fullName>
    </submittedName>
</protein>
<dbReference type="CDD" id="cd00038">
    <property type="entry name" value="CAP_ED"/>
    <property type="match status" value="1"/>
</dbReference>
<dbReference type="Gene3D" id="2.60.120.10">
    <property type="entry name" value="Jelly Rolls"/>
    <property type="match status" value="1"/>
</dbReference>
<evidence type="ECO:0000259" key="2">
    <source>
        <dbReference type="PROSITE" id="PS50042"/>
    </source>
</evidence>
<dbReference type="SMART" id="SM00229">
    <property type="entry name" value="RasGEFN"/>
    <property type="match status" value="1"/>
</dbReference>
<dbReference type="Proteomes" id="UP000279833">
    <property type="component" value="Unassembled WGS sequence"/>
</dbReference>
<feature type="domain" description="Cyclic nucleotide-binding" evidence="2">
    <location>
        <begin position="1"/>
        <end position="50"/>
    </location>
</feature>
<sequence>MVLAIVREAGQIVLHDNEVLDTWSVVLNGTVEVIGPDHTIRELTRGDAFGVRLGKTDCIHHGVMRTVTEDCHFLCVPQTDYVNIMSREGEAEIPEMGEGGRVVLVYESINLDTTLNIDSNKSSNDNSSVLLKKCRLVTKGTPEKLIEHLIADLSNGDISYPEDFLLTYRTFLDSPRPIVDRLLSWHLHNPKLRTRVNRIILLWVHNHFNDFEDNHDMMKCIEKFDNMLSSDGTVIGYRDYEREEVYSLVSNNNSKASCDEHTNQKYPTNPSSLLLSSPCDSSYPPSSTTCVLPNFSFVHNQIRRADQLLSVNGRSVEHLKPSDVIQLINSMISACCPVDIKTRSNTKLVSGTSGSLSPSTTHYSTGIDNDTMLDHSKSSTLSSVISVTFNLRLLVIFNPVQYYQAINSLNTTHTAQT</sequence>
<evidence type="ECO:0000313" key="4">
    <source>
        <dbReference type="EMBL" id="VDP59326.1"/>
    </source>
</evidence>
<dbReference type="AlphaFoldDB" id="A0A183KKA8"/>
<dbReference type="InterPro" id="IPR008937">
    <property type="entry name" value="Ras-like_GEF"/>
</dbReference>
<dbReference type="SUPFAM" id="SSF51206">
    <property type="entry name" value="cAMP-binding domain-like"/>
    <property type="match status" value="1"/>
</dbReference>
<gene>
    <name evidence="4" type="ORF">SCUD_LOCUS15469</name>
</gene>
<dbReference type="CDD" id="cd06224">
    <property type="entry name" value="REM"/>
    <property type="match status" value="1"/>
</dbReference>
<proteinExistence type="predicted"/>
<dbReference type="SUPFAM" id="SSF48366">
    <property type="entry name" value="Ras GEF"/>
    <property type="match status" value="1"/>
</dbReference>
<dbReference type="WBParaSite" id="SCUD_0001547201-mRNA-1">
    <property type="protein sequence ID" value="SCUD_0001547201-mRNA-1"/>
    <property type="gene ID" value="SCUD_0001547201"/>
</dbReference>
<keyword evidence="5" id="KW-1185">Reference proteome</keyword>
<dbReference type="InterPro" id="IPR023578">
    <property type="entry name" value="Ras_GEF_dom_sf"/>
</dbReference>
<feature type="domain" description="N-terminal Ras-GEF" evidence="3">
    <location>
        <begin position="133"/>
        <end position="253"/>
    </location>
</feature>
<dbReference type="PANTHER" id="PTHR23113">
    <property type="entry name" value="GUANINE NUCLEOTIDE EXCHANGE FACTOR"/>
    <property type="match status" value="1"/>
</dbReference>
<name>A0A183KKA8_9TREM</name>
<dbReference type="EMBL" id="UZAK01037646">
    <property type="protein sequence ID" value="VDP59326.1"/>
    <property type="molecule type" value="Genomic_DNA"/>
</dbReference>
<dbReference type="InterPro" id="IPR000595">
    <property type="entry name" value="cNMP-bd_dom"/>
</dbReference>
<evidence type="ECO:0000313" key="6">
    <source>
        <dbReference type="WBParaSite" id="SCUD_0001547201-mRNA-1"/>
    </source>
</evidence>
<dbReference type="PANTHER" id="PTHR23113:SF249">
    <property type="entry name" value="RAP GUANINE NUCLEOTIDE EXCHANGE FACTOR 6"/>
    <property type="match status" value="1"/>
</dbReference>
<reference evidence="4 5" key="2">
    <citation type="submission" date="2018-11" db="EMBL/GenBank/DDBJ databases">
        <authorList>
            <consortium name="Pathogen Informatics"/>
        </authorList>
    </citation>
    <scope>NUCLEOTIDE SEQUENCE [LARGE SCALE GENOMIC DNA]</scope>
    <source>
        <strain evidence="4">Dakar</strain>
        <strain evidence="5">Dakar, Senegal</strain>
    </source>
</reference>
<keyword evidence="1" id="KW-0344">Guanine-nucleotide releasing factor</keyword>
<dbReference type="Gene3D" id="1.20.870.10">
    <property type="entry name" value="Son of sevenless (SoS) protein Chain: S domain 1"/>
    <property type="match status" value="1"/>
</dbReference>
<dbReference type="GO" id="GO:0005085">
    <property type="term" value="F:guanyl-nucleotide exchange factor activity"/>
    <property type="evidence" value="ECO:0007669"/>
    <property type="project" value="UniProtKB-KW"/>
</dbReference>
<reference evidence="6" key="1">
    <citation type="submission" date="2016-06" db="UniProtKB">
        <authorList>
            <consortium name="WormBaseParasite"/>
        </authorList>
    </citation>
    <scope>IDENTIFICATION</scope>
</reference>
<dbReference type="InterPro" id="IPR014710">
    <property type="entry name" value="RmlC-like_jellyroll"/>
</dbReference>
<dbReference type="InterPro" id="IPR018490">
    <property type="entry name" value="cNMP-bd_dom_sf"/>
</dbReference>
<dbReference type="PROSITE" id="PS50212">
    <property type="entry name" value="RASGEF_NTER"/>
    <property type="match status" value="1"/>
</dbReference>
<evidence type="ECO:0000259" key="3">
    <source>
        <dbReference type="PROSITE" id="PS50212"/>
    </source>
</evidence>
<organism evidence="6">
    <name type="scientific">Schistosoma curassoni</name>
    <dbReference type="NCBI Taxonomy" id="6186"/>
    <lineage>
        <taxon>Eukaryota</taxon>
        <taxon>Metazoa</taxon>
        <taxon>Spiralia</taxon>
        <taxon>Lophotrochozoa</taxon>
        <taxon>Platyhelminthes</taxon>
        <taxon>Trematoda</taxon>
        <taxon>Digenea</taxon>
        <taxon>Strigeidida</taxon>
        <taxon>Schistosomatoidea</taxon>
        <taxon>Schistosomatidae</taxon>
        <taxon>Schistosoma</taxon>
    </lineage>
</organism>
<evidence type="ECO:0000256" key="1">
    <source>
        <dbReference type="PROSITE-ProRule" id="PRU00135"/>
    </source>
</evidence>
<dbReference type="PROSITE" id="PS50042">
    <property type="entry name" value="CNMP_BINDING_3"/>
    <property type="match status" value="1"/>
</dbReference>
<dbReference type="STRING" id="6186.A0A183KKA8"/>